<dbReference type="SUPFAM" id="SSF47413">
    <property type="entry name" value="lambda repressor-like DNA-binding domains"/>
    <property type="match status" value="1"/>
</dbReference>
<dbReference type="SMART" id="SM00530">
    <property type="entry name" value="HTH_XRE"/>
    <property type="match status" value="1"/>
</dbReference>
<dbReference type="Proteomes" id="UP000199206">
    <property type="component" value="Unassembled WGS sequence"/>
</dbReference>
<dbReference type="InterPro" id="IPR010982">
    <property type="entry name" value="Lambda_DNA-bd_dom_sf"/>
</dbReference>
<name>A0A1H8JXE4_9SPHN</name>
<dbReference type="PROSITE" id="PS50943">
    <property type="entry name" value="HTH_CROC1"/>
    <property type="match status" value="1"/>
</dbReference>
<keyword evidence="1" id="KW-0238">DNA-binding</keyword>
<feature type="domain" description="HTH cro/C1-type" evidence="2">
    <location>
        <begin position="20"/>
        <end position="67"/>
    </location>
</feature>
<dbReference type="AlphaFoldDB" id="A0A1H8JXE4"/>
<dbReference type="STRING" id="1166340.SAMN05192583_3698"/>
<evidence type="ECO:0000313" key="3">
    <source>
        <dbReference type="EMBL" id="SEN84888.1"/>
    </source>
</evidence>
<reference evidence="4" key="1">
    <citation type="submission" date="2016-10" db="EMBL/GenBank/DDBJ databases">
        <authorList>
            <person name="Varghese N."/>
            <person name="Submissions S."/>
        </authorList>
    </citation>
    <scope>NUCLEOTIDE SEQUENCE [LARGE SCALE GENOMIC DNA]</scope>
    <source>
        <strain evidence="4">S6-262</strain>
    </source>
</reference>
<proteinExistence type="predicted"/>
<dbReference type="CDD" id="cd00093">
    <property type="entry name" value="HTH_XRE"/>
    <property type="match status" value="1"/>
</dbReference>
<evidence type="ECO:0000256" key="1">
    <source>
        <dbReference type="ARBA" id="ARBA00023125"/>
    </source>
</evidence>
<protein>
    <submittedName>
        <fullName evidence="3">Addiction module antidote protein, HigA family</fullName>
    </submittedName>
</protein>
<dbReference type="EMBL" id="FOCF01000017">
    <property type="protein sequence ID" value="SEN84888.1"/>
    <property type="molecule type" value="Genomic_DNA"/>
</dbReference>
<evidence type="ECO:0000313" key="4">
    <source>
        <dbReference type="Proteomes" id="UP000199206"/>
    </source>
</evidence>
<organism evidence="3 4">
    <name type="scientific">Sphingomonas gellani</name>
    <dbReference type="NCBI Taxonomy" id="1166340"/>
    <lineage>
        <taxon>Bacteria</taxon>
        <taxon>Pseudomonadati</taxon>
        <taxon>Pseudomonadota</taxon>
        <taxon>Alphaproteobacteria</taxon>
        <taxon>Sphingomonadales</taxon>
        <taxon>Sphingomonadaceae</taxon>
        <taxon>Sphingomonas</taxon>
    </lineage>
</organism>
<dbReference type="InterPro" id="IPR013430">
    <property type="entry name" value="Toxin_antidote_HigA"/>
</dbReference>
<dbReference type="InterPro" id="IPR001387">
    <property type="entry name" value="Cro/C1-type_HTH"/>
</dbReference>
<dbReference type="RefSeq" id="WP_093667178.1">
    <property type="nucleotide sequence ID" value="NZ_FOCF01000017.1"/>
</dbReference>
<dbReference type="Pfam" id="PF01381">
    <property type="entry name" value="HTH_3"/>
    <property type="match status" value="1"/>
</dbReference>
<dbReference type="GO" id="GO:0003677">
    <property type="term" value="F:DNA binding"/>
    <property type="evidence" value="ECO:0007669"/>
    <property type="project" value="UniProtKB-KW"/>
</dbReference>
<accession>A0A1H8JXE4</accession>
<dbReference type="PANTHER" id="PTHR36924">
    <property type="entry name" value="ANTITOXIN HIGA-1"/>
    <property type="match status" value="1"/>
</dbReference>
<dbReference type="Gene3D" id="1.10.260.40">
    <property type="entry name" value="lambda repressor-like DNA-binding domains"/>
    <property type="match status" value="1"/>
</dbReference>
<dbReference type="NCBIfam" id="TIGR02607">
    <property type="entry name" value="antidote_HigA"/>
    <property type="match status" value="1"/>
</dbReference>
<dbReference type="OrthoDB" id="7205516at2"/>
<dbReference type="PANTHER" id="PTHR36924:SF1">
    <property type="entry name" value="ANTITOXIN HIGA-1"/>
    <property type="match status" value="1"/>
</dbReference>
<sequence>MALEPVHPGRLVRGQCLDPHGLSVADGARVLGVTRQALNNLVNGHCGISPEMALRLAKAFDTDAEAWLQHQLTYDLSQAKKRAATLNVIPVGSRPTEQQARLI</sequence>
<keyword evidence="4" id="KW-1185">Reference proteome</keyword>
<gene>
    <name evidence="3" type="ORF">SAMN05192583_3698</name>
</gene>
<evidence type="ECO:0000259" key="2">
    <source>
        <dbReference type="PROSITE" id="PS50943"/>
    </source>
</evidence>